<dbReference type="PROSITE" id="PS00061">
    <property type="entry name" value="ADH_SHORT"/>
    <property type="match status" value="1"/>
</dbReference>
<dbReference type="Pfam" id="PF13561">
    <property type="entry name" value="adh_short_C2"/>
    <property type="match status" value="1"/>
</dbReference>
<dbReference type="AlphaFoldDB" id="A0A438I3B4"/>
<evidence type="ECO:0000313" key="4">
    <source>
        <dbReference type="Proteomes" id="UP000288805"/>
    </source>
</evidence>
<dbReference type="SUPFAM" id="SSF51735">
    <property type="entry name" value="NAD(P)-binding Rossmann-fold domains"/>
    <property type="match status" value="1"/>
</dbReference>
<dbReference type="InterPro" id="IPR020904">
    <property type="entry name" value="Sc_DH/Rdtase_CS"/>
</dbReference>
<dbReference type="PANTHER" id="PTHR42820">
    <property type="entry name" value="SHORT-CHAIN DEHYDROGENASE REDUCTASE"/>
    <property type="match status" value="1"/>
</dbReference>
<organism evidence="3 4">
    <name type="scientific">Vitis vinifera</name>
    <name type="common">Grape</name>
    <dbReference type="NCBI Taxonomy" id="29760"/>
    <lineage>
        <taxon>Eukaryota</taxon>
        <taxon>Viridiplantae</taxon>
        <taxon>Streptophyta</taxon>
        <taxon>Embryophyta</taxon>
        <taxon>Tracheophyta</taxon>
        <taxon>Spermatophyta</taxon>
        <taxon>Magnoliopsida</taxon>
        <taxon>eudicotyledons</taxon>
        <taxon>Gunneridae</taxon>
        <taxon>Pentapetalae</taxon>
        <taxon>rosids</taxon>
        <taxon>Vitales</taxon>
        <taxon>Vitaceae</taxon>
        <taxon>Viteae</taxon>
        <taxon>Vitis</taxon>
    </lineage>
</organism>
<dbReference type="Gramene" id="Vitis17g00649.t01">
    <property type="protein sequence ID" value="Vitis17g00649.t01.CDS"/>
    <property type="gene ID" value="Vitis17g00649"/>
</dbReference>
<feature type="domain" description="Ketoreductase" evidence="2">
    <location>
        <begin position="14"/>
        <end position="195"/>
    </location>
</feature>
<evidence type="ECO:0000313" key="3">
    <source>
        <dbReference type="EMBL" id="RVW91204.1"/>
    </source>
</evidence>
<dbReference type="InterPro" id="IPR002347">
    <property type="entry name" value="SDR_fam"/>
</dbReference>
<dbReference type="Proteomes" id="UP000288805">
    <property type="component" value="Unassembled WGS sequence"/>
</dbReference>
<comment type="similarity">
    <text evidence="1">Belongs to the short-chain dehydrogenases/reductases (SDR) family.</text>
</comment>
<dbReference type="InterPro" id="IPR036291">
    <property type="entry name" value="NAD(P)-bd_dom_sf"/>
</dbReference>
<reference evidence="3 4" key="1">
    <citation type="journal article" date="2018" name="PLoS Genet.">
        <title>Population sequencing reveals clonal diversity and ancestral inbreeding in the grapevine cultivar Chardonnay.</title>
        <authorList>
            <person name="Roach M.J."/>
            <person name="Johnson D.L."/>
            <person name="Bohlmann J."/>
            <person name="van Vuuren H.J."/>
            <person name="Jones S.J."/>
            <person name="Pretorius I.S."/>
            <person name="Schmidt S.A."/>
            <person name="Borneman A.R."/>
        </authorList>
    </citation>
    <scope>NUCLEOTIDE SEQUENCE [LARGE SCALE GENOMIC DNA]</scope>
    <source>
        <strain evidence="4">cv. Chardonnay</strain>
        <tissue evidence="3">Leaf</tissue>
    </source>
</reference>
<dbReference type="NCBIfam" id="NF005559">
    <property type="entry name" value="PRK07231.1"/>
    <property type="match status" value="1"/>
</dbReference>
<evidence type="ECO:0000259" key="2">
    <source>
        <dbReference type="SMART" id="SM00822"/>
    </source>
</evidence>
<dbReference type="EMBL" id="QGNW01000148">
    <property type="protein sequence ID" value="RVW91204.1"/>
    <property type="molecule type" value="Genomic_DNA"/>
</dbReference>
<evidence type="ECO:0000256" key="1">
    <source>
        <dbReference type="ARBA" id="ARBA00006484"/>
    </source>
</evidence>
<comment type="caution">
    <text evidence="3">The sequence shown here is derived from an EMBL/GenBank/DDBJ whole genome shotgun (WGS) entry which is preliminary data.</text>
</comment>
<dbReference type="Gene3D" id="3.40.50.720">
    <property type="entry name" value="NAD(P)-binding Rossmann-like Domain"/>
    <property type="match status" value="1"/>
</dbReference>
<dbReference type="KEGG" id="vvi:100248440"/>
<dbReference type="FunFam" id="3.40.50.720:FF:000084">
    <property type="entry name" value="Short-chain dehydrogenase reductase"/>
    <property type="match status" value="1"/>
</dbReference>
<dbReference type="PRINTS" id="PR00081">
    <property type="entry name" value="GDHRDH"/>
</dbReference>
<accession>A0A438I3B4</accession>
<dbReference type="OrthoDB" id="294295at2759"/>
<sequence length="262" mass="27750">MADRPPSQNNLEGKVAIITGGASGIGEATARHFANHGVRAIVIADIQAEKGQLVAESIGLHRCRYILCDVTDEQQVKALVESTVQAYGQLDVMFCNAGIMSVGMQDVLDFDLSAYDTLFAINVRGVAASVKHAARAMVEGKVKGSIICTASVSASTGSDKFIDYVMSKMAVLGLVKSASRQLGAYGIRVNSVSPGAVATPLLCDKFQMSATEVENNFEQYMSLKGAGPMKEKDVADAVLFLASDNSKFVTGHNLIVDGGYPY</sequence>
<dbReference type="PRINTS" id="PR00080">
    <property type="entry name" value="SDRFAMILY"/>
</dbReference>
<gene>
    <name evidence="3" type="primary">ISPD_10</name>
    <name evidence="3" type="ORF">CK203_031772</name>
</gene>
<dbReference type="PANTHER" id="PTHR42820:SF21">
    <property type="entry name" value="SHORT-CHAIN DEHYDROGENASE REDUCTASE 3B-LIKE"/>
    <property type="match status" value="1"/>
</dbReference>
<dbReference type="SMR" id="A0A438I3B4"/>
<protein>
    <submittedName>
        <fullName evidence="3">(-)-isopiperitenol/(-)-carveol dehydrogenase, mitochondrial</fullName>
    </submittedName>
</protein>
<dbReference type="SMART" id="SM00822">
    <property type="entry name" value="PKS_KR"/>
    <property type="match status" value="1"/>
</dbReference>
<dbReference type="InterPro" id="IPR057326">
    <property type="entry name" value="KR_dom"/>
</dbReference>
<proteinExistence type="inferred from homology"/>
<name>A0A438I3B4_VITVI</name>